<evidence type="ECO:0000259" key="5">
    <source>
        <dbReference type="PROSITE" id="PS50089"/>
    </source>
</evidence>
<evidence type="ECO:0000256" key="2">
    <source>
        <dbReference type="ARBA" id="ARBA00022771"/>
    </source>
</evidence>
<evidence type="ECO:0000256" key="1">
    <source>
        <dbReference type="ARBA" id="ARBA00022723"/>
    </source>
</evidence>
<reference evidence="6" key="1">
    <citation type="journal article" date="2023" name="Mol. Biol. Evol.">
        <title>Third-Generation Sequencing Reveals the Adaptive Role of the Epigenome in Three Deep-Sea Polychaetes.</title>
        <authorList>
            <person name="Perez M."/>
            <person name="Aroh O."/>
            <person name="Sun Y."/>
            <person name="Lan Y."/>
            <person name="Juniper S.K."/>
            <person name="Young C.R."/>
            <person name="Angers B."/>
            <person name="Qian P.Y."/>
        </authorList>
    </citation>
    <scope>NUCLEOTIDE SEQUENCE</scope>
    <source>
        <strain evidence="6">R07B-5</strain>
    </source>
</reference>
<protein>
    <recommendedName>
        <fullName evidence="5">RING-type domain-containing protein</fullName>
    </recommendedName>
</protein>
<dbReference type="SMART" id="SM00184">
    <property type="entry name" value="RING"/>
    <property type="match status" value="1"/>
</dbReference>
<keyword evidence="2 4" id="KW-0863">Zinc-finger</keyword>
<dbReference type="GO" id="GO:0005634">
    <property type="term" value="C:nucleus"/>
    <property type="evidence" value="ECO:0007669"/>
    <property type="project" value="TreeGrafter"/>
</dbReference>
<dbReference type="PANTHER" id="PTHR45931:SF3">
    <property type="entry name" value="RING ZINC FINGER-CONTAINING PROTEIN"/>
    <property type="match status" value="1"/>
</dbReference>
<organism evidence="6 7">
    <name type="scientific">Ridgeia piscesae</name>
    <name type="common">Tubeworm</name>
    <dbReference type="NCBI Taxonomy" id="27915"/>
    <lineage>
        <taxon>Eukaryota</taxon>
        <taxon>Metazoa</taxon>
        <taxon>Spiralia</taxon>
        <taxon>Lophotrochozoa</taxon>
        <taxon>Annelida</taxon>
        <taxon>Polychaeta</taxon>
        <taxon>Sedentaria</taxon>
        <taxon>Canalipalpata</taxon>
        <taxon>Sabellida</taxon>
        <taxon>Siboglinidae</taxon>
        <taxon>Ridgeia</taxon>
    </lineage>
</organism>
<dbReference type="EMBL" id="JAODUO010000615">
    <property type="protein sequence ID" value="KAK2177171.1"/>
    <property type="molecule type" value="Genomic_DNA"/>
</dbReference>
<dbReference type="GO" id="GO:0061630">
    <property type="term" value="F:ubiquitin protein ligase activity"/>
    <property type="evidence" value="ECO:0007669"/>
    <property type="project" value="TreeGrafter"/>
</dbReference>
<evidence type="ECO:0000313" key="6">
    <source>
        <dbReference type="EMBL" id="KAK2177171.1"/>
    </source>
</evidence>
<dbReference type="InterPro" id="IPR001841">
    <property type="entry name" value="Znf_RING"/>
</dbReference>
<keyword evidence="7" id="KW-1185">Reference proteome</keyword>
<dbReference type="GO" id="GO:0008270">
    <property type="term" value="F:zinc ion binding"/>
    <property type="evidence" value="ECO:0007669"/>
    <property type="project" value="UniProtKB-KW"/>
</dbReference>
<comment type="caution">
    <text evidence="6">The sequence shown here is derived from an EMBL/GenBank/DDBJ whole genome shotgun (WGS) entry which is preliminary data.</text>
</comment>
<gene>
    <name evidence="6" type="ORF">NP493_615g01031</name>
</gene>
<evidence type="ECO:0000256" key="4">
    <source>
        <dbReference type="PROSITE-ProRule" id="PRU00175"/>
    </source>
</evidence>
<dbReference type="Gene3D" id="3.30.40.10">
    <property type="entry name" value="Zinc/RING finger domain, C3HC4 (zinc finger)"/>
    <property type="match status" value="1"/>
</dbReference>
<dbReference type="PANTHER" id="PTHR45931">
    <property type="entry name" value="SI:CH211-59O9.10"/>
    <property type="match status" value="1"/>
</dbReference>
<proteinExistence type="predicted"/>
<dbReference type="AlphaFoldDB" id="A0AAD9KTH4"/>
<sequence length="139" mass="15494">MGSSVSRPTTCFNHCGGCPMWGENLLHMPYHSAMSGSSPWDLPMVSGLFSSTHILSSDFLLHPNVHYEEGETNEEADNPNVGLSEEEIDRLPVSHYPGHGSSQTCGICQNDYESDDKLRSLPCLHKFHKDCIDKWIKVC</sequence>
<dbReference type="InterPro" id="IPR013083">
    <property type="entry name" value="Znf_RING/FYVE/PHD"/>
</dbReference>
<dbReference type="Pfam" id="PF13639">
    <property type="entry name" value="zf-RING_2"/>
    <property type="match status" value="1"/>
</dbReference>
<dbReference type="GO" id="GO:0006511">
    <property type="term" value="P:ubiquitin-dependent protein catabolic process"/>
    <property type="evidence" value="ECO:0007669"/>
    <property type="project" value="TreeGrafter"/>
</dbReference>
<evidence type="ECO:0000256" key="3">
    <source>
        <dbReference type="ARBA" id="ARBA00022833"/>
    </source>
</evidence>
<keyword evidence="1" id="KW-0479">Metal-binding</keyword>
<name>A0AAD9KTH4_RIDPI</name>
<keyword evidence="3" id="KW-0862">Zinc</keyword>
<dbReference type="InterPro" id="IPR051834">
    <property type="entry name" value="RING_finger_E3_ligase"/>
</dbReference>
<dbReference type="SUPFAM" id="SSF57850">
    <property type="entry name" value="RING/U-box"/>
    <property type="match status" value="1"/>
</dbReference>
<dbReference type="PROSITE" id="PS50089">
    <property type="entry name" value="ZF_RING_2"/>
    <property type="match status" value="1"/>
</dbReference>
<dbReference type="Proteomes" id="UP001209878">
    <property type="component" value="Unassembled WGS sequence"/>
</dbReference>
<feature type="domain" description="RING-type" evidence="5">
    <location>
        <begin position="105"/>
        <end position="139"/>
    </location>
</feature>
<accession>A0AAD9KTH4</accession>
<evidence type="ECO:0000313" key="7">
    <source>
        <dbReference type="Proteomes" id="UP001209878"/>
    </source>
</evidence>